<dbReference type="EMBL" id="CAJNOK010003322">
    <property type="protein sequence ID" value="CAF0896580.1"/>
    <property type="molecule type" value="Genomic_DNA"/>
</dbReference>
<dbReference type="InterPro" id="IPR045063">
    <property type="entry name" value="Dynamin_N"/>
</dbReference>
<dbReference type="EMBL" id="CAJNOQ010006129">
    <property type="protein sequence ID" value="CAF1124485.1"/>
    <property type="molecule type" value="Genomic_DNA"/>
</dbReference>
<dbReference type="Pfam" id="PF00350">
    <property type="entry name" value="Dynamin_N"/>
    <property type="match status" value="1"/>
</dbReference>
<reference evidence="9" key="1">
    <citation type="submission" date="2021-02" db="EMBL/GenBank/DDBJ databases">
        <authorList>
            <person name="Nowell W R."/>
        </authorList>
    </citation>
    <scope>NUCLEOTIDE SEQUENCE</scope>
</reference>
<dbReference type="InterPro" id="IPR027417">
    <property type="entry name" value="P-loop_NTPase"/>
</dbReference>
<dbReference type="EMBL" id="CAJOBA010003323">
    <property type="protein sequence ID" value="CAF3677945.1"/>
    <property type="molecule type" value="Genomic_DNA"/>
</dbReference>
<proteinExistence type="predicted"/>
<dbReference type="Proteomes" id="UP000681722">
    <property type="component" value="Unassembled WGS sequence"/>
</dbReference>
<comment type="subcellular location">
    <subcellularLocation>
        <location evidence="1">Membrane</location>
    </subcellularLocation>
</comment>
<keyword evidence="2" id="KW-0547">Nucleotide-binding</keyword>
<evidence type="ECO:0000256" key="2">
    <source>
        <dbReference type="ARBA" id="ARBA00022741"/>
    </source>
</evidence>
<name>A0A814QUA9_9BILA</name>
<dbReference type="Proteomes" id="UP000663829">
    <property type="component" value="Unassembled WGS sequence"/>
</dbReference>
<keyword evidence="5" id="KW-0472">Membrane</keyword>
<comment type="caution">
    <text evidence="9">The sequence shown here is derived from an EMBL/GenBank/DDBJ whole genome shotgun (WGS) entry which is preliminary data.</text>
</comment>
<dbReference type="AlphaFoldDB" id="A0A814QUA9"/>
<dbReference type="PANTHER" id="PTHR10465:SF0">
    <property type="entry name" value="SARCALUMENIN"/>
    <property type="match status" value="1"/>
</dbReference>
<dbReference type="InterPro" id="IPR027094">
    <property type="entry name" value="Mitofusin_fam"/>
</dbReference>
<keyword evidence="3" id="KW-0378">Hydrolase</keyword>
<evidence type="ECO:0000256" key="1">
    <source>
        <dbReference type="ARBA" id="ARBA00004370"/>
    </source>
</evidence>
<organism evidence="9 12">
    <name type="scientific">Didymodactylos carnosus</name>
    <dbReference type="NCBI Taxonomy" id="1234261"/>
    <lineage>
        <taxon>Eukaryota</taxon>
        <taxon>Metazoa</taxon>
        <taxon>Spiralia</taxon>
        <taxon>Gnathifera</taxon>
        <taxon>Rotifera</taxon>
        <taxon>Eurotatoria</taxon>
        <taxon>Bdelloidea</taxon>
        <taxon>Philodinida</taxon>
        <taxon>Philodinidae</taxon>
        <taxon>Didymodactylos</taxon>
    </lineage>
</organism>
<dbReference type="Proteomes" id="UP000682733">
    <property type="component" value="Unassembled WGS sequence"/>
</dbReference>
<dbReference type="GO" id="GO:0005525">
    <property type="term" value="F:GTP binding"/>
    <property type="evidence" value="ECO:0007669"/>
    <property type="project" value="UniProtKB-KW"/>
</dbReference>
<evidence type="ECO:0000256" key="4">
    <source>
        <dbReference type="ARBA" id="ARBA00023134"/>
    </source>
</evidence>
<dbReference type="PANTHER" id="PTHR10465">
    <property type="entry name" value="TRANSMEMBRANE GTPASE FZO1"/>
    <property type="match status" value="1"/>
</dbReference>
<feature type="non-terminal residue" evidence="9">
    <location>
        <position position="586"/>
    </location>
</feature>
<dbReference type="GO" id="GO:0007005">
    <property type="term" value="P:mitochondrion organization"/>
    <property type="evidence" value="ECO:0007669"/>
    <property type="project" value="UniProtKB-ARBA"/>
</dbReference>
<dbReference type="GO" id="GO:0003924">
    <property type="term" value="F:GTPase activity"/>
    <property type="evidence" value="ECO:0007669"/>
    <property type="project" value="InterPro"/>
</dbReference>
<evidence type="ECO:0000256" key="3">
    <source>
        <dbReference type="ARBA" id="ARBA00022801"/>
    </source>
</evidence>
<dbReference type="SUPFAM" id="SSF52540">
    <property type="entry name" value="P-loop containing nucleoside triphosphate hydrolases"/>
    <property type="match status" value="1"/>
</dbReference>
<dbReference type="Gene3D" id="3.40.50.300">
    <property type="entry name" value="P-loop containing nucleotide triphosphate hydrolases"/>
    <property type="match status" value="1"/>
</dbReference>
<sequence length="586" mass="67783">MVINGNRLHVPASDEYGIHSEIETYTEKAKQITAQIKADKQECQHIISTYAADPNEILHLIGRWTQQEIEEYRGNKSIFKNTMKEKWLNNELANSKTDANNSKMKLILSNYEKLQTDVQATLSTANLNELNNLFNNNNDDAQEEKRTKLNAFIDQLLEIISLLESVHDYKYSSNNVITGAEQEEYKQSPCHLSNTKQRLLHLKQLNQKEFHTVCVFGLEKCGKSTFINALLGYKFLPDAITRCTQIKTIIKPIVPLKENVFALIEYYNDEEFKRLYATMAKKADESAQQFQQRKKSVEQARQELTLSKECFTNGSYQEECLTKQSDDITDRQRIIDNLHTYIATELHLNIVKQVTIYTNNLPGKNYEILDVPGCDSPIEEHRLSGVKAVQNSDAFFFLTNGQNPSLTNDQIRLLNEIKYDGITNRAFAVITKLDLCQTAAKYFEHLTKSFEELKKMGFSPQNIYPAAAQLTLLEQTQTTTEMEQLKVKLRQYDRLTDGFHQIKTALSRYVQYELPKSHMKQVNDIVEQNIKRYVSEALLVAKEFIPADFNTKKSIDDYLKQLNADKWDEIFENDFYEVTLKTANSW</sequence>
<keyword evidence="12" id="KW-1185">Reference proteome</keyword>
<dbReference type="GO" id="GO:0016020">
    <property type="term" value="C:membrane"/>
    <property type="evidence" value="ECO:0007669"/>
    <property type="project" value="UniProtKB-SubCell"/>
</dbReference>
<feature type="domain" description="Dynamin N-terminal" evidence="7">
    <location>
        <begin position="213"/>
        <end position="432"/>
    </location>
</feature>
<dbReference type="Proteomes" id="UP000677228">
    <property type="component" value="Unassembled WGS sequence"/>
</dbReference>
<evidence type="ECO:0000256" key="6">
    <source>
        <dbReference type="SAM" id="Coils"/>
    </source>
</evidence>
<evidence type="ECO:0000313" key="12">
    <source>
        <dbReference type="Proteomes" id="UP000663829"/>
    </source>
</evidence>
<keyword evidence="6" id="KW-0175">Coiled coil</keyword>
<gene>
    <name evidence="9" type="ORF">GPM918_LOCUS19861</name>
    <name evidence="8" type="ORF">OVA965_LOCUS9403</name>
    <name evidence="11" type="ORF">SRO942_LOCUS19858</name>
    <name evidence="10" type="ORF">TMI583_LOCUS9399</name>
</gene>
<dbReference type="EMBL" id="CAJOBC010006129">
    <property type="protein sequence ID" value="CAF3887989.1"/>
    <property type="molecule type" value="Genomic_DNA"/>
</dbReference>
<evidence type="ECO:0000256" key="5">
    <source>
        <dbReference type="ARBA" id="ARBA00023136"/>
    </source>
</evidence>
<accession>A0A814QUA9</accession>
<protein>
    <recommendedName>
        <fullName evidence="7">Dynamin N-terminal domain-containing protein</fullName>
    </recommendedName>
</protein>
<evidence type="ECO:0000313" key="8">
    <source>
        <dbReference type="EMBL" id="CAF0896580.1"/>
    </source>
</evidence>
<evidence type="ECO:0000259" key="7">
    <source>
        <dbReference type="Pfam" id="PF00350"/>
    </source>
</evidence>
<dbReference type="OrthoDB" id="10044444at2759"/>
<keyword evidence="4" id="KW-0342">GTP-binding</keyword>
<evidence type="ECO:0000313" key="10">
    <source>
        <dbReference type="EMBL" id="CAF3677945.1"/>
    </source>
</evidence>
<evidence type="ECO:0000313" key="11">
    <source>
        <dbReference type="EMBL" id="CAF3887989.1"/>
    </source>
</evidence>
<evidence type="ECO:0000313" key="9">
    <source>
        <dbReference type="EMBL" id="CAF1124485.1"/>
    </source>
</evidence>
<feature type="coiled-coil region" evidence="6">
    <location>
        <begin position="280"/>
        <end position="307"/>
    </location>
</feature>